<proteinExistence type="predicted"/>
<dbReference type="InterPro" id="IPR052164">
    <property type="entry name" value="Anthracycline_SecMetBiosynth"/>
</dbReference>
<dbReference type="InterPro" id="IPR004360">
    <property type="entry name" value="Glyas_Fos-R_dOase_dom"/>
</dbReference>
<sequence>MKKNIVGWFEIPVQNMERAIKFYETIFQIKIERHTMGPLDMGWFPSVEDGIGSAGSLVYHEKFYKPSADGALVYFTSQSGDINDELSRVEEAGGKVIVPRKQISEEYGYMAVIIDTEGNRIALHSRK</sequence>
<dbReference type="InterPro" id="IPR029068">
    <property type="entry name" value="Glyas_Bleomycin-R_OHBP_Dase"/>
</dbReference>
<accession>A0A1F8EHY5</accession>
<evidence type="ECO:0000259" key="1">
    <source>
        <dbReference type="PROSITE" id="PS51819"/>
    </source>
</evidence>
<dbReference type="Proteomes" id="UP000177594">
    <property type="component" value="Unassembled WGS sequence"/>
</dbReference>
<comment type="caution">
    <text evidence="2">The sequence shown here is derived from an EMBL/GenBank/DDBJ whole genome shotgun (WGS) entry which is preliminary data.</text>
</comment>
<dbReference type="EMBL" id="MGIZ01000012">
    <property type="protein sequence ID" value="OGM99668.1"/>
    <property type="molecule type" value="Genomic_DNA"/>
</dbReference>
<dbReference type="SUPFAM" id="SSF54593">
    <property type="entry name" value="Glyoxalase/Bleomycin resistance protein/Dihydroxybiphenyl dioxygenase"/>
    <property type="match status" value="1"/>
</dbReference>
<name>A0A1F8EHY5_9BACT</name>
<gene>
    <name evidence="2" type="ORF">A2817_03810</name>
</gene>
<dbReference type="PROSITE" id="PS51819">
    <property type="entry name" value="VOC"/>
    <property type="match status" value="1"/>
</dbReference>
<feature type="domain" description="VOC" evidence="1">
    <location>
        <begin position="5"/>
        <end position="126"/>
    </location>
</feature>
<dbReference type="AlphaFoldDB" id="A0A1F8EHY5"/>
<dbReference type="Gene3D" id="3.10.180.10">
    <property type="entry name" value="2,3-Dihydroxybiphenyl 1,2-Dioxygenase, domain 1"/>
    <property type="match status" value="1"/>
</dbReference>
<dbReference type="InterPro" id="IPR037523">
    <property type="entry name" value="VOC_core"/>
</dbReference>
<dbReference type="PANTHER" id="PTHR33993:SF2">
    <property type="entry name" value="VOC DOMAIN-CONTAINING PROTEIN"/>
    <property type="match status" value="1"/>
</dbReference>
<dbReference type="Pfam" id="PF00903">
    <property type="entry name" value="Glyoxalase"/>
    <property type="match status" value="1"/>
</dbReference>
<dbReference type="CDD" id="cd07247">
    <property type="entry name" value="SgaA_N_like"/>
    <property type="match status" value="1"/>
</dbReference>
<dbReference type="PANTHER" id="PTHR33993">
    <property type="entry name" value="GLYOXALASE-RELATED"/>
    <property type="match status" value="1"/>
</dbReference>
<protein>
    <submittedName>
        <fullName evidence="2">Glyoxalase</fullName>
    </submittedName>
</protein>
<evidence type="ECO:0000313" key="3">
    <source>
        <dbReference type="Proteomes" id="UP000177594"/>
    </source>
</evidence>
<reference evidence="2 3" key="1">
    <citation type="journal article" date="2016" name="Nat. Commun.">
        <title>Thousands of microbial genomes shed light on interconnected biogeochemical processes in an aquifer system.</title>
        <authorList>
            <person name="Anantharaman K."/>
            <person name="Brown C.T."/>
            <person name="Hug L.A."/>
            <person name="Sharon I."/>
            <person name="Castelle C.J."/>
            <person name="Probst A.J."/>
            <person name="Thomas B.C."/>
            <person name="Singh A."/>
            <person name="Wilkins M.J."/>
            <person name="Karaoz U."/>
            <person name="Brodie E.L."/>
            <person name="Williams K.H."/>
            <person name="Hubbard S.S."/>
            <person name="Banfield J.F."/>
        </authorList>
    </citation>
    <scope>NUCLEOTIDE SEQUENCE [LARGE SCALE GENOMIC DNA]</scope>
</reference>
<evidence type="ECO:0000313" key="2">
    <source>
        <dbReference type="EMBL" id="OGM99668.1"/>
    </source>
</evidence>
<organism evidence="2 3">
    <name type="scientific">Candidatus Yanofskybacteria bacterium RIFCSPHIGHO2_01_FULL_39_8b</name>
    <dbReference type="NCBI Taxonomy" id="1802659"/>
    <lineage>
        <taxon>Bacteria</taxon>
        <taxon>Candidatus Yanofskyibacteriota</taxon>
    </lineage>
</organism>